<dbReference type="SMART" id="SM00487">
    <property type="entry name" value="DEXDc"/>
    <property type="match status" value="1"/>
</dbReference>
<dbReference type="InterPro" id="IPR038718">
    <property type="entry name" value="SNF2-like_sf"/>
</dbReference>
<feature type="compositionally biased region" description="Acidic residues" evidence="2">
    <location>
        <begin position="480"/>
        <end position="498"/>
    </location>
</feature>
<evidence type="ECO:0000313" key="5">
    <source>
        <dbReference type="EMBL" id="KAL2461973.1"/>
    </source>
</evidence>
<dbReference type="Pfam" id="PF01844">
    <property type="entry name" value="HNH"/>
    <property type="match status" value="1"/>
</dbReference>
<feature type="domain" description="Helicase C-terminal" evidence="4">
    <location>
        <begin position="533"/>
        <end position="691"/>
    </location>
</feature>
<evidence type="ECO:0000259" key="4">
    <source>
        <dbReference type="PROSITE" id="PS51194"/>
    </source>
</evidence>
<dbReference type="PANTHER" id="PTHR45766">
    <property type="entry name" value="DNA ANNEALING HELICASE AND ENDONUCLEASE ZRANB3 FAMILY MEMBER"/>
    <property type="match status" value="1"/>
</dbReference>
<dbReference type="InterPro" id="IPR003615">
    <property type="entry name" value="HNH_nuc"/>
</dbReference>
<reference evidence="6" key="1">
    <citation type="submission" date="2024-07" db="EMBL/GenBank/DDBJ databases">
        <title>Two chromosome-level genome assemblies of Korean endemic species Abeliophyllum distichum and Forsythia ovata (Oleaceae).</title>
        <authorList>
            <person name="Jang H."/>
        </authorList>
    </citation>
    <scope>NUCLEOTIDE SEQUENCE [LARGE SCALE GENOMIC DNA]</scope>
</reference>
<dbReference type="PROSITE" id="PS51192">
    <property type="entry name" value="HELICASE_ATP_BIND_1"/>
    <property type="match status" value="1"/>
</dbReference>
<dbReference type="InterPro" id="IPR001650">
    <property type="entry name" value="Helicase_C-like"/>
</dbReference>
<dbReference type="PROSITE" id="PS51194">
    <property type="entry name" value="HELICASE_CTER"/>
    <property type="match status" value="1"/>
</dbReference>
<keyword evidence="6" id="KW-1185">Reference proteome</keyword>
<dbReference type="PANTHER" id="PTHR45766:SF5">
    <property type="entry name" value="SNF2 DOMAIN-CONTAINING PROTEIN _ HELICASE DOMAIN-CONTAINING PROTEIN _ HNH ENDONUCLEASE DOMAIN-CONTAINING PROTEIN"/>
    <property type="match status" value="1"/>
</dbReference>
<dbReference type="SMART" id="SM00490">
    <property type="entry name" value="HELICc"/>
    <property type="match status" value="1"/>
</dbReference>
<dbReference type="InterPro" id="IPR014001">
    <property type="entry name" value="Helicase_ATP-bd"/>
</dbReference>
<dbReference type="GO" id="GO:0016787">
    <property type="term" value="F:hydrolase activity"/>
    <property type="evidence" value="ECO:0007669"/>
    <property type="project" value="UniProtKB-KW"/>
</dbReference>
<dbReference type="SUPFAM" id="SSF52540">
    <property type="entry name" value="P-loop containing nucleoside triphosphate hydrolases"/>
    <property type="match status" value="2"/>
</dbReference>
<feature type="region of interest" description="Disordered" evidence="2">
    <location>
        <begin position="473"/>
        <end position="506"/>
    </location>
</feature>
<name>A0ABD1PDJ5_9LAMI</name>
<feature type="domain" description="Helicase ATP-binding" evidence="3">
    <location>
        <begin position="221"/>
        <end position="385"/>
    </location>
</feature>
<dbReference type="Proteomes" id="UP001604336">
    <property type="component" value="Unassembled WGS sequence"/>
</dbReference>
<evidence type="ECO:0000256" key="2">
    <source>
        <dbReference type="SAM" id="MobiDB-lite"/>
    </source>
</evidence>
<dbReference type="Pfam" id="PF00271">
    <property type="entry name" value="Helicase_C"/>
    <property type="match status" value="1"/>
</dbReference>
<dbReference type="Pfam" id="PF00176">
    <property type="entry name" value="SNF2-rel_dom"/>
    <property type="match status" value="1"/>
</dbReference>
<dbReference type="InterPro" id="IPR027417">
    <property type="entry name" value="P-loop_NTPase"/>
</dbReference>
<dbReference type="EMBL" id="JBFOLK010000014">
    <property type="protein sequence ID" value="KAL2461973.1"/>
    <property type="molecule type" value="Genomic_DNA"/>
</dbReference>
<accession>A0ABD1PDJ5</accession>
<protein>
    <submittedName>
        <fullName evidence="5">SNF2 domain-containing protein</fullName>
    </submittedName>
</protein>
<dbReference type="AlphaFoldDB" id="A0ABD1PDJ5"/>
<dbReference type="Gene3D" id="3.40.50.300">
    <property type="entry name" value="P-loop containing nucleotide triphosphate hydrolases"/>
    <property type="match status" value="1"/>
</dbReference>
<gene>
    <name evidence="5" type="ORF">Adt_45393</name>
</gene>
<dbReference type="Gene3D" id="1.10.30.50">
    <property type="match status" value="1"/>
</dbReference>
<dbReference type="InterPro" id="IPR049730">
    <property type="entry name" value="SNF2/RAD54-like_C"/>
</dbReference>
<sequence length="1250" mass="142180">MQRTGQDEERITEEQRKRAEANRLAALAKRKAILSEPNHLNPWELFKCRKISPEHTTFTSSKQPFIANPARAIPKPELPPEKFRARLEICSPDSFSITPVPVEGYSYPGEVVCFEKLADYLSSVVPSHYTQNTGGGNACVYKLQDYESILRSLKNSKCVECEEIPWGTLNVVQRLSHSFIAGKWIPCRPEHLPDEKVDELIAELPKSLLGALFPFQLEGVRFALRRGGRCLIADEMGLGKTLQAIAIAGCFVNEGSILIVCPAILRYPWAEELERWFPNIVPSDIHLVFCHQDNPAHLTKCPKVVVISYAMLRRLRRFILEQEWVTLIVDESHNLRCTNKSSEPDELKAVLDVAMKVKHLILLSGTPSLSRPYDIFHQVNMLWPGLLGNNKYEFAKSYCSVNFIWGCQGKNFQDFSKGIRLEELNVLLKQSVMIRRLKEQVLLQLPPMRRQMIRLVLRKSDIRCAMETLEMGNNNASSLNDDENGPIEDPDEVQDNDDKDNSSKHVPDQALGIAKLPGFLEWLSIHPIIAELDGEETMEVCPRSHKMIIFAHHHKVLDGVQEFLCEKGIQFVRIDSRIVGSDRQLAIQSFQSSREVKIALIGILAGGSGLNLTSAENVVFLELPKRPSEMQQAESRAHRHGQKKPVNIYIFCAKDTSDELRWQRLNNSVHQVSSIVNGKYDIIKEIQVDSVSYLETTGKTFEESKQFLPEITKYADAPAIMATQPHISRYDQDSQPCKIICDSHVVHTVPSYEESAPIAESEAASRIGSHSLEEASDVKDQWLKVKNVLPETKPDDDGSVKLIESGANSCCRLRFEVSQYTGRIHLYSCSNGLDSRPRPLFQSFLPEEVESHPIADDNEKMTCKSIKDDPRCRTSIMEFIYEWNKLRPIEKRKLFGKPLQLPLSNELCYLNESLNHNNEGLLKEGSKRRKTPLPDISHPLPSNAVWRTVKLHSRNKKEKLYLQGWSNMNEPLCKLCQTPCKKNIAKMPEFFEDLFCSLRCYEEYSLRTSYRCLREGLFQIERGICTNCHLDCHKLVQHLRPLSLEKRQDHIKKVAPNITKRKKLLDKLVHDPAEGNAWHADHIIPVYRGGGECKLENMRTLCVACHADVTAEQCAERHKTRNKAKKQLKGIMSGIISDKNPRQIDNVLERFRFQDYKQSEIQLKKVEEDDLLVEVPGSAYSGANVTKTEERNQEQVQPISSSEITCSDSEASKVIRMETRNPELEDPCIPAESIFADSQASEVLNVDKGS</sequence>
<dbReference type="CDD" id="cd18793">
    <property type="entry name" value="SF2_C_SNF"/>
    <property type="match status" value="1"/>
</dbReference>
<evidence type="ECO:0000259" key="3">
    <source>
        <dbReference type="PROSITE" id="PS51192"/>
    </source>
</evidence>
<organism evidence="5 6">
    <name type="scientific">Abeliophyllum distichum</name>
    <dbReference type="NCBI Taxonomy" id="126358"/>
    <lineage>
        <taxon>Eukaryota</taxon>
        <taxon>Viridiplantae</taxon>
        <taxon>Streptophyta</taxon>
        <taxon>Embryophyta</taxon>
        <taxon>Tracheophyta</taxon>
        <taxon>Spermatophyta</taxon>
        <taxon>Magnoliopsida</taxon>
        <taxon>eudicotyledons</taxon>
        <taxon>Gunneridae</taxon>
        <taxon>Pentapetalae</taxon>
        <taxon>asterids</taxon>
        <taxon>lamiids</taxon>
        <taxon>Lamiales</taxon>
        <taxon>Oleaceae</taxon>
        <taxon>Forsythieae</taxon>
        <taxon>Abeliophyllum</taxon>
    </lineage>
</organism>
<keyword evidence="1" id="KW-0378">Hydrolase</keyword>
<dbReference type="InterPro" id="IPR002711">
    <property type="entry name" value="HNH"/>
</dbReference>
<dbReference type="CDD" id="cd00085">
    <property type="entry name" value="HNHc"/>
    <property type="match status" value="1"/>
</dbReference>
<dbReference type="Gene3D" id="3.40.50.10810">
    <property type="entry name" value="Tandem AAA-ATPase domain"/>
    <property type="match status" value="1"/>
</dbReference>
<comment type="caution">
    <text evidence="5">The sequence shown here is derived from an EMBL/GenBank/DDBJ whole genome shotgun (WGS) entry which is preliminary data.</text>
</comment>
<dbReference type="InterPro" id="IPR000330">
    <property type="entry name" value="SNF2_N"/>
</dbReference>
<proteinExistence type="predicted"/>
<evidence type="ECO:0000256" key="1">
    <source>
        <dbReference type="ARBA" id="ARBA00022801"/>
    </source>
</evidence>
<dbReference type="FunFam" id="3.40.50.10810:FF:000065">
    <property type="entry name" value="SNF2 DNA repair protein, putative"/>
    <property type="match status" value="1"/>
</dbReference>
<evidence type="ECO:0000313" key="6">
    <source>
        <dbReference type="Proteomes" id="UP001604336"/>
    </source>
</evidence>